<sequence length="96" mass="10717">MPRWTRCTGSGPRHERTRRFGPRRATSGGRTGRSRSRRWGRHSPRAPRHATLTGEGTPRTMRACPSASLPPDHTGTTARRQRLPMKPRAPGSTARP</sequence>
<proteinExistence type="predicted"/>
<dbReference type="EMBL" id="LFBV01000002">
    <property type="protein sequence ID" value="OKH94452.1"/>
    <property type="molecule type" value="Genomic_DNA"/>
</dbReference>
<evidence type="ECO:0000256" key="1">
    <source>
        <dbReference type="SAM" id="MobiDB-lite"/>
    </source>
</evidence>
<protein>
    <submittedName>
        <fullName evidence="2">Uncharacterized protein</fullName>
    </submittedName>
</protein>
<gene>
    <name evidence="2" type="ORF">AB852_09165</name>
</gene>
<organism evidence="2 3">
    <name type="scientific">Streptomyces uncialis</name>
    <dbReference type="NCBI Taxonomy" id="1048205"/>
    <lineage>
        <taxon>Bacteria</taxon>
        <taxon>Bacillati</taxon>
        <taxon>Actinomycetota</taxon>
        <taxon>Actinomycetes</taxon>
        <taxon>Kitasatosporales</taxon>
        <taxon>Streptomycetaceae</taxon>
        <taxon>Streptomyces</taxon>
    </lineage>
</organism>
<keyword evidence="3" id="KW-1185">Reference proteome</keyword>
<feature type="compositionally biased region" description="Basic residues" evidence="1">
    <location>
        <begin position="32"/>
        <end position="48"/>
    </location>
</feature>
<feature type="region of interest" description="Disordered" evidence="1">
    <location>
        <begin position="1"/>
        <end position="96"/>
    </location>
</feature>
<name>A0A1Q4V9C3_9ACTN</name>
<dbReference type="AlphaFoldDB" id="A0A1Q4V9C3"/>
<dbReference type="Proteomes" id="UP000186455">
    <property type="component" value="Unassembled WGS sequence"/>
</dbReference>
<evidence type="ECO:0000313" key="2">
    <source>
        <dbReference type="EMBL" id="OKH94452.1"/>
    </source>
</evidence>
<reference evidence="2 3" key="1">
    <citation type="submission" date="2015-06" db="EMBL/GenBank/DDBJ databases">
        <title>Cloning and characterization of the uncialamcin biosynthetic gene cluster.</title>
        <authorList>
            <person name="Yan X."/>
            <person name="Huang T."/>
            <person name="Ge H."/>
            <person name="Shen B."/>
        </authorList>
    </citation>
    <scope>NUCLEOTIDE SEQUENCE [LARGE SCALE GENOMIC DNA]</scope>
    <source>
        <strain evidence="2 3">DCA2648</strain>
    </source>
</reference>
<evidence type="ECO:0000313" key="3">
    <source>
        <dbReference type="Proteomes" id="UP000186455"/>
    </source>
</evidence>
<accession>A0A1Q4V9C3</accession>
<comment type="caution">
    <text evidence="2">The sequence shown here is derived from an EMBL/GenBank/DDBJ whole genome shotgun (WGS) entry which is preliminary data.</text>
</comment>